<dbReference type="EMBL" id="GBRH01210874">
    <property type="protein sequence ID" value="JAD87021.1"/>
    <property type="molecule type" value="Transcribed_RNA"/>
</dbReference>
<dbReference type="AlphaFoldDB" id="A0A0A9DGS8"/>
<organism evidence="1">
    <name type="scientific">Arundo donax</name>
    <name type="common">Giant reed</name>
    <name type="synonym">Donax arundinaceus</name>
    <dbReference type="NCBI Taxonomy" id="35708"/>
    <lineage>
        <taxon>Eukaryota</taxon>
        <taxon>Viridiplantae</taxon>
        <taxon>Streptophyta</taxon>
        <taxon>Embryophyta</taxon>
        <taxon>Tracheophyta</taxon>
        <taxon>Spermatophyta</taxon>
        <taxon>Magnoliopsida</taxon>
        <taxon>Liliopsida</taxon>
        <taxon>Poales</taxon>
        <taxon>Poaceae</taxon>
        <taxon>PACMAD clade</taxon>
        <taxon>Arundinoideae</taxon>
        <taxon>Arundineae</taxon>
        <taxon>Arundo</taxon>
    </lineage>
</organism>
<reference evidence="1" key="1">
    <citation type="submission" date="2014-09" db="EMBL/GenBank/DDBJ databases">
        <authorList>
            <person name="Magalhaes I.L.F."/>
            <person name="Oliveira U."/>
            <person name="Santos F.R."/>
            <person name="Vidigal T.H.D.A."/>
            <person name="Brescovit A.D."/>
            <person name="Santos A.J."/>
        </authorList>
    </citation>
    <scope>NUCLEOTIDE SEQUENCE</scope>
    <source>
        <tissue evidence="1">Shoot tissue taken approximately 20 cm above the soil surface</tissue>
    </source>
</reference>
<evidence type="ECO:0000313" key="1">
    <source>
        <dbReference type="EMBL" id="JAD87021.1"/>
    </source>
</evidence>
<accession>A0A0A9DGS8</accession>
<name>A0A0A9DGS8_ARUDO</name>
<protein>
    <submittedName>
        <fullName evidence="1">Uncharacterized protein</fullName>
    </submittedName>
</protein>
<sequence length="80" mass="9588">MIRQVCTNPMQHERKISQYGKLEEHPRKLKPLILHLYFIHDIHSIKHRDVLTPCIIPYRNVSCHSQIKCMLTTDFFSCQK</sequence>
<proteinExistence type="predicted"/>
<reference evidence="1" key="2">
    <citation type="journal article" date="2015" name="Data Brief">
        <title>Shoot transcriptome of the giant reed, Arundo donax.</title>
        <authorList>
            <person name="Barrero R.A."/>
            <person name="Guerrero F.D."/>
            <person name="Moolhuijzen P."/>
            <person name="Goolsby J.A."/>
            <person name="Tidwell J."/>
            <person name="Bellgard S.E."/>
            <person name="Bellgard M.I."/>
        </authorList>
    </citation>
    <scope>NUCLEOTIDE SEQUENCE</scope>
    <source>
        <tissue evidence="1">Shoot tissue taken approximately 20 cm above the soil surface</tissue>
    </source>
</reference>